<feature type="coiled-coil region" evidence="1">
    <location>
        <begin position="278"/>
        <end position="339"/>
    </location>
</feature>
<keyword evidence="4" id="KW-1185">Reference proteome</keyword>
<protein>
    <submittedName>
        <fullName evidence="3">Integrase catalytic domain-containing protein</fullName>
    </submittedName>
</protein>
<dbReference type="InterPro" id="IPR003961">
    <property type="entry name" value="FN3_dom"/>
</dbReference>
<evidence type="ECO:0000256" key="2">
    <source>
        <dbReference type="SAM" id="MobiDB-lite"/>
    </source>
</evidence>
<dbReference type="Proteomes" id="UP001642464">
    <property type="component" value="Unassembled WGS sequence"/>
</dbReference>
<feature type="compositionally biased region" description="Acidic residues" evidence="2">
    <location>
        <begin position="875"/>
        <end position="884"/>
    </location>
</feature>
<sequence>MTGLIPDTDYEFHLRLESQVAKRHATAGPTNVVSAGASTTYVDLQWRAPEVIGNEHTQDRWQRLGCVTLVLKVPCSWEVAALAAGPLSGRLGGLRPDTLYALSNFSAVNSMGSGSPARELQFWTMPLNPIIEGIRVRQGLVILTLLETGGEHVSDLETVVRLESTGQESSFWLPKSALRGEKMRELPLDFQKMPESGQSGHVVTEAVHCIKIRARNPGGLSTWSEELSTSAIAWQQGADYAQQALEQAMQRRVADKLAQVLQDVRDIEFDDKTLVPKATELLEILQKVQQEVEEAIEARDPENLQKALSHAHEVMLPGLAEAEKLLETLQRVCHNLDTARGIDALCAALREGHEARLPANLLQRAVQRLGTREAAQQGLERAIEAARVPALTAALETAAEMYLPSEEPARTLLTAISHSEKLLQAALLSESIDDLQQALDSAASSGLREDELILRAQKLLTRQREIRDDAQKQLKEAIEARLPSLLEEALEVSARSQVDEANIQEGADLLAQIEFLLSRVEVAVGSEERAATLHAAQVKVPKELLSVAETQLNCLNHLHSVLRAGDVPATRRLEVGRDSFTEVEARAVERRWGQLTRELEIAASSSSILVVFGCWLALLAAWEIELMDPSSLPALRLFEGPDETVGPLMAGRLQGRAQQIALQLRLPDPLGNVDVGDSALVRLAVDEVRDPAQPHIILQHAIPSGVQALTNALREAFGDSAQLQSTKALEAFFDFRKQKLTLQEFSVEWTLRLEEAMKHAGLELNNVAKTFLFFRNGTSPEHENIPERRDYASTSGGNWPEPDTSWDYYDSYDTGLNYHTQYYQMEDSWTDDTWDSPDAWQIWFDDDNGECVWPDYAEWPEGEEHYDDWYQQPDEPQEAPEETNDYYKGKGKGQGYRTSGSFGNIGYGKFGQYGKGKNKGKSYYDYTFATKKENDLYGSPLRQHRLLRHAREGIALTPERPTTSERQEAHFGDNNEIVETFHMIQGVKRRGLLVDPGAAAGLIGSETLRDIMENCIKPQGLETGVERREKQTSVTGISGKGDQTMAEISFPFKLDSKQQARYSADVLGGEGSLCKFPADLRTLSLRRKTTAHYLDDTSEIVNDKWNNDVSLQAPLSKKWTGFTEFFYKTDDDQDSPPATDMRENKNYHTEYFDLMDHNDHWFTEEEVQEYEGDHFPSHISEEKRTYLKKMYRAIPEEFYTHLKVSPVTPDNVKQWMDRVSNKNRQKKKWCSGSARLTLLAFLSGMCVLFPVDMRYGWDIGHPPHQKLLREVQEQFAPDTLMMSPNCRPWSVSSNKREPEVIQRERQAEMPCVKFCKESAVKQCQQKKHYVLEQPWSSALWHELHDMPGHPQRTDQCQFGAEDEEHRPILKPTGLLSDAPLHHVLRRCGGHAGPHGWLQGQVQGKNRTTLAAVYPKKFCNALLKDIRKWSTTMTQTYYECPKCKEGRWSIEEHTLIPGQCRHGKWPEGFGPKGKIPVPDPVADFKQEALNNKKVQKAPLGTLPNFDMDQEQVALFKYCMITILKDSADDFESQEKSGKKEVDYVRWSTNPVILSWLRKVLEDKMTV</sequence>
<gene>
    <name evidence="3" type="ORF">SCF082_LOCUS24359</name>
</gene>
<dbReference type="EMBL" id="CAXAMM010017903">
    <property type="protein sequence ID" value="CAK9042318.1"/>
    <property type="molecule type" value="Genomic_DNA"/>
</dbReference>
<dbReference type="SUPFAM" id="SSF49265">
    <property type="entry name" value="Fibronectin type III"/>
    <property type="match status" value="1"/>
</dbReference>
<evidence type="ECO:0000313" key="3">
    <source>
        <dbReference type="EMBL" id="CAK9042318.1"/>
    </source>
</evidence>
<comment type="caution">
    <text evidence="3">The sequence shown here is derived from an EMBL/GenBank/DDBJ whole genome shotgun (WGS) entry which is preliminary data.</text>
</comment>
<proteinExistence type="predicted"/>
<dbReference type="InterPro" id="IPR036116">
    <property type="entry name" value="FN3_sf"/>
</dbReference>
<dbReference type="CDD" id="cd00063">
    <property type="entry name" value="FN3"/>
    <property type="match status" value="1"/>
</dbReference>
<organism evidence="3 4">
    <name type="scientific">Durusdinium trenchii</name>
    <dbReference type="NCBI Taxonomy" id="1381693"/>
    <lineage>
        <taxon>Eukaryota</taxon>
        <taxon>Sar</taxon>
        <taxon>Alveolata</taxon>
        <taxon>Dinophyceae</taxon>
        <taxon>Suessiales</taxon>
        <taxon>Symbiodiniaceae</taxon>
        <taxon>Durusdinium</taxon>
    </lineage>
</organism>
<name>A0ABP0LU97_9DINO</name>
<evidence type="ECO:0000313" key="4">
    <source>
        <dbReference type="Proteomes" id="UP001642464"/>
    </source>
</evidence>
<evidence type="ECO:0000256" key="1">
    <source>
        <dbReference type="SAM" id="Coils"/>
    </source>
</evidence>
<reference evidence="3 4" key="1">
    <citation type="submission" date="2024-02" db="EMBL/GenBank/DDBJ databases">
        <authorList>
            <person name="Chen Y."/>
            <person name="Shah S."/>
            <person name="Dougan E. K."/>
            <person name="Thang M."/>
            <person name="Chan C."/>
        </authorList>
    </citation>
    <scope>NUCLEOTIDE SEQUENCE [LARGE SCALE GENOMIC DNA]</scope>
</reference>
<keyword evidence="1" id="KW-0175">Coiled coil</keyword>
<feature type="region of interest" description="Disordered" evidence="2">
    <location>
        <begin position="871"/>
        <end position="893"/>
    </location>
</feature>
<accession>A0ABP0LU97</accession>